<keyword evidence="4" id="KW-1185">Reference proteome</keyword>
<feature type="transmembrane region" description="Helical" evidence="1">
    <location>
        <begin position="86"/>
        <end position="102"/>
    </location>
</feature>
<feature type="domain" description="HPP transmembrane region" evidence="2">
    <location>
        <begin position="12"/>
        <end position="134"/>
    </location>
</feature>
<dbReference type="PANTHER" id="PTHR33741:SF5">
    <property type="entry name" value="TRANSMEMBRANE PROTEIN DDB_G0269096-RELATED"/>
    <property type="match status" value="1"/>
</dbReference>
<dbReference type="Proteomes" id="UP000237889">
    <property type="component" value="Chromosome"/>
</dbReference>
<proteinExistence type="predicted"/>
<feature type="transmembrane region" description="Helical" evidence="1">
    <location>
        <begin position="114"/>
        <end position="135"/>
    </location>
</feature>
<feature type="transmembrane region" description="Helical" evidence="1">
    <location>
        <begin position="36"/>
        <end position="52"/>
    </location>
</feature>
<accession>A0A2S0NBM4</accession>
<reference evidence="3 4" key="1">
    <citation type="submission" date="2018-03" db="EMBL/GenBank/DDBJ databases">
        <title>Genome sequencing of Phreatobacter sp.</title>
        <authorList>
            <person name="Kim S.-J."/>
            <person name="Heo J."/>
            <person name="Kwon S.-W."/>
        </authorList>
    </citation>
    <scope>NUCLEOTIDE SEQUENCE [LARGE SCALE GENOMIC DNA]</scope>
    <source>
        <strain evidence="3 4">S-12</strain>
    </source>
</reference>
<keyword evidence="1" id="KW-0472">Membrane</keyword>
<evidence type="ECO:0000313" key="3">
    <source>
        <dbReference type="EMBL" id="AVO45341.1"/>
    </source>
</evidence>
<name>A0A2S0NBM4_9HYPH</name>
<dbReference type="InterPro" id="IPR007065">
    <property type="entry name" value="HPP"/>
</dbReference>
<dbReference type="Pfam" id="PF04982">
    <property type="entry name" value="TM_HPP"/>
    <property type="match status" value="1"/>
</dbReference>
<evidence type="ECO:0000259" key="2">
    <source>
        <dbReference type="Pfam" id="PF04982"/>
    </source>
</evidence>
<evidence type="ECO:0000256" key="1">
    <source>
        <dbReference type="SAM" id="Phobius"/>
    </source>
</evidence>
<keyword evidence="1" id="KW-1133">Transmembrane helix</keyword>
<dbReference type="PANTHER" id="PTHR33741">
    <property type="entry name" value="TRANSMEMBRANE PROTEIN DDB_G0269096-RELATED"/>
    <property type="match status" value="1"/>
</dbReference>
<protein>
    <submittedName>
        <fullName evidence="3">HPP family protein</fullName>
    </submittedName>
</protein>
<feature type="transmembrane region" description="Helical" evidence="1">
    <location>
        <begin position="64"/>
        <end position="80"/>
    </location>
</feature>
<keyword evidence="1" id="KW-0812">Transmembrane</keyword>
<evidence type="ECO:0000313" key="4">
    <source>
        <dbReference type="Proteomes" id="UP000237889"/>
    </source>
</evidence>
<dbReference type="KEGG" id="phr:C6569_09875"/>
<dbReference type="EMBL" id="CP027668">
    <property type="protein sequence ID" value="AVO45341.1"/>
    <property type="molecule type" value="Genomic_DNA"/>
</dbReference>
<dbReference type="RefSeq" id="WP_106748682.1">
    <property type="nucleotide sequence ID" value="NZ_CP027668.1"/>
</dbReference>
<dbReference type="InterPro" id="IPR058581">
    <property type="entry name" value="TM_HPP"/>
</dbReference>
<dbReference type="OrthoDB" id="9811720at2"/>
<gene>
    <name evidence="3" type="ORF">C6569_09875</name>
</gene>
<sequence>MILRNTPPTPARLAAAAIATAGVVLAATFAFRTFSLPLLLASIGGSAVIVFGMPDSRMARPRSLYGGHALGLAAGFLAVLAGRSDYAVAGAVALALVAMLLTDTVHSPAGADPIIVATGGAGWEILLIAAGLLLLTDLLGRFVGWCFGDPPA</sequence>
<dbReference type="AlphaFoldDB" id="A0A2S0NBM4"/>
<organism evidence="3 4">
    <name type="scientific">Phreatobacter cathodiphilus</name>
    <dbReference type="NCBI Taxonomy" id="1868589"/>
    <lineage>
        <taxon>Bacteria</taxon>
        <taxon>Pseudomonadati</taxon>
        <taxon>Pseudomonadota</taxon>
        <taxon>Alphaproteobacteria</taxon>
        <taxon>Hyphomicrobiales</taxon>
        <taxon>Phreatobacteraceae</taxon>
        <taxon>Phreatobacter</taxon>
    </lineage>
</organism>